<gene>
    <name evidence="2" type="ORF">MTY59_39080</name>
</gene>
<feature type="compositionally biased region" description="Polar residues" evidence="1">
    <location>
        <begin position="78"/>
        <end position="87"/>
    </location>
</feature>
<evidence type="ECO:0000256" key="1">
    <source>
        <dbReference type="SAM" id="MobiDB-lite"/>
    </source>
</evidence>
<dbReference type="Proteomes" id="UP000826012">
    <property type="component" value="Chromosome"/>
</dbReference>
<reference evidence="2 3" key="2">
    <citation type="submission" date="2021-07" db="EMBL/GenBank/DDBJ databases">
        <authorList>
            <person name="Matsumoto Y."/>
            <person name="Motooka D."/>
            <person name="Nakamura S."/>
        </authorList>
    </citation>
    <scope>NUCLEOTIDE SEQUENCE [LARGE SCALE GENOMIC DNA]</scope>
    <source>
        <strain evidence="2 3">TY59</strain>
    </source>
</reference>
<proteinExistence type="predicted"/>
<sequence>MLLPSIDAVDAALAALTGLRALEGQFTAIGDPAEGVIVVPVAPLPAAPLTRPLTGVMSNLPFEPIGGAPVMSGRSRTRTGSVNGTPGSPSRLCGCGCGVPVSRHFLPGHDAKLTSRLLRDARLGDTAAEQQLSQFGWLARDPADPPTSLRRMDRREK</sequence>
<keyword evidence="3" id="KW-1185">Reference proteome</keyword>
<accession>A0ABM7SUU8</accession>
<feature type="region of interest" description="Disordered" evidence="1">
    <location>
        <begin position="138"/>
        <end position="157"/>
    </location>
</feature>
<reference evidence="2 3" key="1">
    <citation type="submission" date="2021-07" db="EMBL/GenBank/DDBJ databases">
        <title>Complete genome sequence of nontuberculous Mycobacterium sp. TY59.</title>
        <authorList>
            <person name="Fukushima K."/>
        </authorList>
    </citation>
    <scope>NUCLEOTIDE SEQUENCE [LARGE SCALE GENOMIC DNA]</scope>
    <source>
        <strain evidence="2 3">TY59</strain>
    </source>
</reference>
<name>A0ABM7SUU8_9MYCO</name>
<organism evidence="2 3">
    <name type="scientific">Mycobacterium senriense</name>
    <dbReference type="NCBI Taxonomy" id="2775496"/>
    <lineage>
        <taxon>Bacteria</taxon>
        <taxon>Bacillati</taxon>
        <taxon>Actinomycetota</taxon>
        <taxon>Actinomycetes</taxon>
        <taxon>Mycobacteriales</taxon>
        <taxon>Mycobacteriaceae</taxon>
        <taxon>Mycobacterium</taxon>
        <taxon>Mycobacterium avium complex (MAC)</taxon>
    </lineage>
</organism>
<feature type="region of interest" description="Disordered" evidence="1">
    <location>
        <begin position="68"/>
        <end position="87"/>
    </location>
</feature>
<evidence type="ECO:0000313" key="2">
    <source>
        <dbReference type="EMBL" id="BCZ24053.1"/>
    </source>
</evidence>
<dbReference type="EMBL" id="AP024828">
    <property type="protein sequence ID" value="BCZ24053.1"/>
    <property type="molecule type" value="Genomic_DNA"/>
</dbReference>
<protein>
    <submittedName>
        <fullName evidence="2">Uncharacterized protein</fullName>
    </submittedName>
</protein>
<evidence type="ECO:0000313" key="3">
    <source>
        <dbReference type="Proteomes" id="UP000826012"/>
    </source>
</evidence>